<proteinExistence type="inferred from homology"/>
<evidence type="ECO:0000256" key="3">
    <source>
        <dbReference type="SAM" id="Phobius"/>
    </source>
</evidence>
<dbReference type="GO" id="GO:0000160">
    <property type="term" value="P:phosphorelay signal transduction system"/>
    <property type="evidence" value="ECO:0007669"/>
    <property type="project" value="InterPro"/>
</dbReference>
<gene>
    <name evidence="6" type="ORF">MNBD_GAMMA22-2542</name>
</gene>
<dbReference type="InterPro" id="IPR036388">
    <property type="entry name" value="WH-like_DNA-bd_sf"/>
</dbReference>
<dbReference type="GO" id="GO:0006355">
    <property type="term" value="P:regulation of DNA-templated transcription"/>
    <property type="evidence" value="ECO:0007669"/>
    <property type="project" value="InterPro"/>
</dbReference>
<evidence type="ECO:0000259" key="4">
    <source>
        <dbReference type="SMART" id="SM00862"/>
    </source>
</evidence>
<dbReference type="Gene3D" id="1.10.10.10">
    <property type="entry name" value="Winged helix-like DNA-binding domain superfamily/Winged helix DNA-binding domain"/>
    <property type="match status" value="1"/>
</dbReference>
<keyword evidence="3" id="KW-1133">Transmembrane helix</keyword>
<dbReference type="SMART" id="SM01043">
    <property type="entry name" value="BTAD"/>
    <property type="match status" value="1"/>
</dbReference>
<dbReference type="InterPro" id="IPR001867">
    <property type="entry name" value="OmpR/PhoB-type_DNA-bd"/>
</dbReference>
<name>A0A3B1A1D0_9ZZZZ</name>
<sequence>LADTWLYYWQACCLMQHKPVKARSFLEKSHLKFKQAGDAKGLYLSWCNIIESYIQIWDTFIPIKSWITHFYIINREMSIPGVELKARVAVNMTAAMTYTWMEHEDYSKWLKKAEYYYHIIPIKQIFGLIGSILGFVYYMKGDIKKLKKINITMHPLLASDKVSPIVKLGIFYNIVLQSILLAEVEILQKTINDALSLSESSGVNTFDRMFELHVSNAYLMLNDHNSTISELARVRHMGISAEDSFYGFFVYVEGRAELERGNYSKALTHFTEAEQFSQDCGFPYSGIEYMIGITQVFLGNIEHGIQIINDINQQLSKISLECYAFSGNSFLAYACYLKGDINAMNSHLKAAFKIIKSINGYSSQIWCYRVFNTLAAKALELDIDSVHLHEFIRRNRLTPPEDDHYIESWPWPVKIHTLGRFSILLNDHPFDTDSRPCELLKVLLAFGGRDVHEEKIMDTLWPDADGDQAQASFKTTLHRLRKILGELDILILKNHHLSFNQQFVWADTWAMSRLFASAQQSIKTKDSVQSIELAGKLMQHYRGHFLDHEPASWAIHQRESLRLRFIRHTTALAQSIEHEDSQTAIQCYQRLLETDSLIEEAYQGLIRCYQAQGRQAEALASYDRCVTILAATSGSSPSSATTDLIKY</sequence>
<feature type="domain" description="Bacterial transcriptional activator" evidence="5">
    <location>
        <begin position="506"/>
        <end position="646"/>
    </location>
</feature>
<accession>A0A3B1A1D0</accession>
<organism evidence="6">
    <name type="scientific">hydrothermal vent metagenome</name>
    <dbReference type="NCBI Taxonomy" id="652676"/>
    <lineage>
        <taxon>unclassified sequences</taxon>
        <taxon>metagenomes</taxon>
        <taxon>ecological metagenomes</taxon>
    </lineage>
</organism>
<feature type="domain" description="OmpR/PhoB-type" evidence="4">
    <location>
        <begin position="427"/>
        <end position="499"/>
    </location>
</feature>
<evidence type="ECO:0008006" key="7">
    <source>
        <dbReference type="Google" id="ProtNLM"/>
    </source>
</evidence>
<dbReference type="AlphaFoldDB" id="A0A3B1A1D0"/>
<dbReference type="Gene3D" id="1.25.40.10">
    <property type="entry name" value="Tetratricopeptide repeat domain"/>
    <property type="match status" value="1"/>
</dbReference>
<keyword evidence="3" id="KW-0472">Membrane</keyword>
<feature type="transmembrane region" description="Helical" evidence="3">
    <location>
        <begin position="115"/>
        <end position="138"/>
    </location>
</feature>
<dbReference type="InterPro" id="IPR051677">
    <property type="entry name" value="AfsR-DnrI-RedD_regulator"/>
</dbReference>
<evidence type="ECO:0000256" key="1">
    <source>
        <dbReference type="ARBA" id="ARBA00005820"/>
    </source>
</evidence>
<dbReference type="GO" id="GO:0003677">
    <property type="term" value="F:DNA binding"/>
    <property type="evidence" value="ECO:0007669"/>
    <property type="project" value="UniProtKB-KW"/>
</dbReference>
<keyword evidence="3" id="KW-0812">Transmembrane</keyword>
<reference evidence="6" key="1">
    <citation type="submission" date="2018-06" db="EMBL/GenBank/DDBJ databases">
        <authorList>
            <person name="Zhirakovskaya E."/>
        </authorList>
    </citation>
    <scope>NUCLEOTIDE SEQUENCE</scope>
</reference>
<dbReference type="PANTHER" id="PTHR35807:SF2">
    <property type="entry name" value="TRANSCRIPTIONAL ACTIVATOR DOMAIN"/>
    <property type="match status" value="1"/>
</dbReference>
<protein>
    <recommendedName>
        <fullName evidence="7">Bacterial transcriptional activator domain-containing protein</fullName>
    </recommendedName>
</protein>
<dbReference type="SUPFAM" id="SSF48452">
    <property type="entry name" value="TPR-like"/>
    <property type="match status" value="1"/>
</dbReference>
<dbReference type="SUPFAM" id="SSF46894">
    <property type="entry name" value="C-terminal effector domain of the bipartite response regulators"/>
    <property type="match status" value="1"/>
</dbReference>
<evidence type="ECO:0000259" key="5">
    <source>
        <dbReference type="SMART" id="SM01043"/>
    </source>
</evidence>
<dbReference type="EMBL" id="UOFS01000008">
    <property type="protein sequence ID" value="VAW91949.1"/>
    <property type="molecule type" value="Genomic_DNA"/>
</dbReference>
<comment type="similarity">
    <text evidence="1">Belongs to the AfsR/DnrI/RedD regulatory family.</text>
</comment>
<dbReference type="InterPro" id="IPR005158">
    <property type="entry name" value="BTAD"/>
</dbReference>
<feature type="non-terminal residue" evidence="6">
    <location>
        <position position="1"/>
    </location>
</feature>
<keyword evidence="2" id="KW-0238">DNA-binding</keyword>
<dbReference type="PANTHER" id="PTHR35807">
    <property type="entry name" value="TRANSCRIPTIONAL REGULATOR REDD-RELATED"/>
    <property type="match status" value="1"/>
</dbReference>
<dbReference type="InterPro" id="IPR016032">
    <property type="entry name" value="Sig_transdc_resp-reg_C-effctor"/>
</dbReference>
<evidence type="ECO:0000256" key="2">
    <source>
        <dbReference type="ARBA" id="ARBA00023125"/>
    </source>
</evidence>
<dbReference type="InterPro" id="IPR011990">
    <property type="entry name" value="TPR-like_helical_dom_sf"/>
</dbReference>
<dbReference type="SMART" id="SM00862">
    <property type="entry name" value="Trans_reg_C"/>
    <property type="match status" value="1"/>
</dbReference>
<evidence type="ECO:0000313" key="6">
    <source>
        <dbReference type="EMBL" id="VAW91949.1"/>
    </source>
</evidence>
<dbReference type="Pfam" id="PF03704">
    <property type="entry name" value="BTAD"/>
    <property type="match status" value="1"/>
</dbReference>